<dbReference type="OrthoDB" id="298336at2759"/>
<sequence>MEEESVSLLIDYILGLSDIFDFDTERLFELRRKQNFVPKKLSFKPKTKLISQISSELSNSINLKIDHLRDQQIQQTDAIMFKFNTQDYALQQLDQQIKVKPSQEDLCDIQIEIRKIKRDHDGDITKIQTQFNNQFTTIQQSLNSYMTTQDFTPLFQEQISDYINSLQNTFAPKNQTLSQLDLLDCRFNHLSDQFLELKRYSVNNINELINKQDFILSDLITTVKQHEFSEFVESTKIFATKSEFSSLSDLLLPKIKKLTEIVDKDVHEISEFRKIIKATDYELLQKATKMDFLILKKEHEQNQIQFQKLFVQIQDTQKQINSCYQYYDEQRVIMSKQLSESILSKIEDTIKQNVIKQMEFYNLQDISQQIDRLQDFLKIKANKNDVQDALKLKSNQMDFLSLEDQINIMSKKFKSQMRIFTDFMELFGIDTDNESMNFKKNAIQKLIFDAKSLKNSYQKKHQQQQIVVEDQAFTTRQSGSKKKFNTSPKSNGVKLLLRPLLSTTFSVQQAKRNKLNLSMIQ</sequence>
<accession>A0A8S1RH91</accession>
<evidence type="ECO:0000313" key="2">
    <source>
        <dbReference type="Proteomes" id="UP000692954"/>
    </source>
</evidence>
<proteinExistence type="predicted"/>
<dbReference type="AlphaFoldDB" id="A0A8S1RH91"/>
<keyword evidence="2" id="KW-1185">Reference proteome</keyword>
<gene>
    <name evidence="1" type="ORF">PSON_ATCC_30995.1.T1660023</name>
</gene>
<dbReference type="Proteomes" id="UP000692954">
    <property type="component" value="Unassembled WGS sequence"/>
</dbReference>
<evidence type="ECO:0000313" key="1">
    <source>
        <dbReference type="EMBL" id="CAD8126245.1"/>
    </source>
</evidence>
<dbReference type="EMBL" id="CAJJDN010000166">
    <property type="protein sequence ID" value="CAD8126245.1"/>
    <property type="molecule type" value="Genomic_DNA"/>
</dbReference>
<reference evidence="1" key="1">
    <citation type="submission" date="2021-01" db="EMBL/GenBank/DDBJ databases">
        <authorList>
            <consortium name="Genoscope - CEA"/>
            <person name="William W."/>
        </authorList>
    </citation>
    <scope>NUCLEOTIDE SEQUENCE</scope>
</reference>
<organism evidence="1 2">
    <name type="scientific">Paramecium sonneborni</name>
    <dbReference type="NCBI Taxonomy" id="65129"/>
    <lineage>
        <taxon>Eukaryota</taxon>
        <taxon>Sar</taxon>
        <taxon>Alveolata</taxon>
        <taxon>Ciliophora</taxon>
        <taxon>Intramacronucleata</taxon>
        <taxon>Oligohymenophorea</taxon>
        <taxon>Peniculida</taxon>
        <taxon>Parameciidae</taxon>
        <taxon>Paramecium</taxon>
    </lineage>
</organism>
<name>A0A8S1RH91_9CILI</name>
<comment type="caution">
    <text evidence="1">The sequence shown here is derived from an EMBL/GenBank/DDBJ whole genome shotgun (WGS) entry which is preliminary data.</text>
</comment>
<protein>
    <submittedName>
        <fullName evidence="1">Uncharacterized protein</fullName>
    </submittedName>
</protein>